<feature type="domain" description="Peptidase M28" evidence="7">
    <location>
        <begin position="217"/>
        <end position="275"/>
    </location>
</feature>
<dbReference type="EC" id="3.4.-.-" evidence="6"/>
<evidence type="ECO:0000313" key="8">
    <source>
        <dbReference type="EMBL" id="KAJ3115359.1"/>
    </source>
</evidence>
<dbReference type="SUPFAM" id="SSF53187">
    <property type="entry name" value="Zn-dependent exopeptidases"/>
    <property type="match status" value="1"/>
</dbReference>
<gene>
    <name evidence="8" type="ORF">HK100_001367</name>
</gene>
<name>A0AAD5XEW9_9FUNG</name>
<evidence type="ECO:0000256" key="3">
    <source>
        <dbReference type="ARBA" id="ARBA00022670"/>
    </source>
</evidence>
<dbReference type="Gene3D" id="3.40.630.10">
    <property type="entry name" value="Zn peptidases"/>
    <property type="match status" value="1"/>
</dbReference>
<sequence length="277" mass="28262">MELPSVERVVADLAALQKLGSRAVANPQAANASVAYVEAQLRALGLRVWLEPLTITDQRDAAAPTLAVTLGARTTAFAPAKHFLTATGSASGAVAGARVAVVASRDWADSLAGPAVALVVPPSALDPDTFCQRIEAALASSRTAAVLLAALPTAKGYPNPEAPSGRIRCPSPLTITVPVLSLGQEPSWLLLSAALANPSLTVSLSAKTALEQITVYNILAESSSGSSDSVVVFGSHLDCVRAGPGVNDDGSGAIATLELARLLDSFEKSGHKSVQVV</sequence>
<evidence type="ECO:0000313" key="9">
    <source>
        <dbReference type="Proteomes" id="UP001211907"/>
    </source>
</evidence>
<keyword evidence="5 6" id="KW-0862">Zinc</keyword>
<keyword evidence="4 6" id="KW-0378">Hydrolase</keyword>
<keyword evidence="6" id="KW-0479">Metal-binding</keyword>
<dbReference type="PANTHER" id="PTHR12147:SF26">
    <property type="entry name" value="PEPTIDASE M28 DOMAIN-CONTAINING PROTEIN"/>
    <property type="match status" value="1"/>
</dbReference>
<dbReference type="PANTHER" id="PTHR12147">
    <property type="entry name" value="METALLOPEPTIDASE M28 FAMILY MEMBER"/>
    <property type="match status" value="1"/>
</dbReference>
<dbReference type="Proteomes" id="UP001211907">
    <property type="component" value="Unassembled WGS sequence"/>
</dbReference>
<comment type="cofactor">
    <cofactor evidence="1">
        <name>Zn(2+)</name>
        <dbReference type="ChEBI" id="CHEBI:29105"/>
    </cofactor>
</comment>
<proteinExistence type="inferred from homology"/>
<evidence type="ECO:0000259" key="7">
    <source>
        <dbReference type="Pfam" id="PF04389"/>
    </source>
</evidence>
<keyword evidence="9" id="KW-1185">Reference proteome</keyword>
<comment type="caution">
    <text evidence="8">The sequence shown here is derived from an EMBL/GenBank/DDBJ whole genome shotgun (WGS) entry which is preliminary data.</text>
</comment>
<dbReference type="EMBL" id="JADGJH010001296">
    <property type="protein sequence ID" value="KAJ3115359.1"/>
    <property type="molecule type" value="Genomic_DNA"/>
</dbReference>
<keyword evidence="3 6" id="KW-0645">Protease</keyword>
<dbReference type="Gene3D" id="3.50.30.30">
    <property type="match status" value="1"/>
</dbReference>
<dbReference type="GO" id="GO:0008235">
    <property type="term" value="F:metalloexopeptidase activity"/>
    <property type="evidence" value="ECO:0007669"/>
    <property type="project" value="InterPro"/>
</dbReference>
<evidence type="ECO:0000256" key="2">
    <source>
        <dbReference type="ARBA" id="ARBA00005634"/>
    </source>
</evidence>
<dbReference type="GO" id="GO:0006508">
    <property type="term" value="P:proteolysis"/>
    <property type="evidence" value="ECO:0007669"/>
    <property type="project" value="UniProtKB-KW"/>
</dbReference>
<accession>A0AAD5XEW9</accession>
<dbReference type="InterPro" id="IPR007484">
    <property type="entry name" value="Peptidase_M28"/>
</dbReference>
<dbReference type="InterPro" id="IPR045175">
    <property type="entry name" value="M28_fam"/>
</dbReference>
<dbReference type="Pfam" id="PF04389">
    <property type="entry name" value="Peptidase_M28"/>
    <property type="match status" value="1"/>
</dbReference>
<evidence type="ECO:0000256" key="5">
    <source>
        <dbReference type="ARBA" id="ARBA00022833"/>
    </source>
</evidence>
<protein>
    <recommendedName>
        <fullName evidence="6">Peptide hydrolase</fullName>
        <ecNumber evidence="6">3.4.-.-</ecNumber>
    </recommendedName>
</protein>
<comment type="similarity">
    <text evidence="2">Belongs to the peptidase M28 family. M28B subfamily.</text>
</comment>
<reference evidence="8" key="1">
    <citation type="submission" date="2020-05" db="EMBL/GenBank/DDBJ databases">
        <title>Phylogenomic resolution of chytrid fungi.</title>
        <authorList>
            <person name="Stajich J.E."/>
            <person name="Amses K."/>
            <person name="Simmons R."/>
            <person name="Seto K."/>
            <person name="Myers J."/>
            <person name="Bonds A."/>
            <person name="Quandt C.A."/>
            <person name="Barry K."/>
            <person name="Liu P."/>
            <person name="Grigoriev I."/>
            <person name="Longcore J.E."/>
            <person name="James T.Y."/>
        </authorList>
    </citation>
    <scope>NUCLEOTIDE SEQUENCE</scope>
    <source>
        <strain evidence="8">JEL0513</strain>
    </source>
</reference>
<evidence type="ECO:0000256" key="4">
    <source>
        <dbReference type="ARBA" id="ARBA00022801"/>
    </source>
</evidence>
<evidence type="ECO:0000256" key="1">
    <source>
        <dbReference type="ARBA" id="ARBA00001947"/>
    </source>
</evidence>
<dbReference type="AlphaFoldDB" id="A0AAD5XEW9"/>
<evidence type="ECO:0000256" key="6">
    <source>
        <dbReference type="RuleBase" id="RU361240"/>
    </source>
</evidence>
<organism evidence="8 9">
    <name type="scientific">Physocladia obscura</name>
    <dbReference type="NCBI Taxonomy" id="109957"/>
    <lineage>
        <taxon>Eukaryota</taxon>
        <taxon>Fungi</taxon>
        <taxon>Fungi incertae sedis</taxon>
        <taxon>Chytridiomycota</taxon>
        <taxon>Chytridiomycota incertae sedis</taxon>
        <taxon>Chytridiomycetes</taxon>
        <taxon>Chytridiales</taxon>
        <taxon>Chytriomycetaceae</taxon>
        <taxon>Physocladia</taxon>
    </lineage>
</organism>
<dbReference type="GO" id="GO:0046872">
    <property type="term" value="F:metal ion binding"/>
    <property type="evidence" value="ECO:0007669"/>
    <property type="project" value="UniProtKB-KW"/>
</dbReference>